<keyword evidence="1" id="KW-1133">Transmembrane helix</keyword>
<gene>
    <name evidence="2" type="ORF">LCGC14_1112590</name>
</gene>
<keyword evidence="1" id="KW-0472">Membrane</keyword>
<dbReference type="AlphaFoldDB" id="A0A0F9MB20"/>
<evidence type="ECO:0000313" key="2">
    <source>
        <dbReference type="EMBL" id="KKN02944.1"/>
    </source>
</evidence>
<feature type="non-terminal residue" evidence="2">
    <location>
        <position position="1"/>
    </location>
</feature>
<reference evidence="2" key="1">
    <citation type="journal article" date="2015" name="Nature">
        <title>Complex archaea that bridge the gap between prokaryotes and eukaryotes.</title>
        <authorList>
            <person name="Spang A."/>
            <person name="Saw J.H."/>
            <person name="Jorgensen S.L."/>
            <person name="Zaremba-Niedzwiedzka K."/>
            <person name="Martijn J."/>
            <person name="Lind A.E."/>
            <person name="van Eijk R."/>
            <person name="Schleper C."/>
            <person name="Guy L."/>
            <person name="Ettema T.J."/>
        </authorList>
    </citation>
    <scope>NUCLEOTIDE SEQUENCE</scope>
</reference>
<feature type="transmembrane region" description="Helical" evidence="1">
    <location>
        <begin position="760"/>
        <end position="781"/>
    </location>
</feature>
<keyword evidence="1" id="KW-0812">Transmembrane</keyword>
<name>A0A0F9MB20_9ZZZZ</name>
<dbReference type="EMBL" id="LAZR01005089">
    <property type="protein sequence ID" value="KKN02944.1"/>
    <property type="molecule type" value="Genomic_DNA"/>
</dbReference>
<comment type="caution">
    <text evidence="2">The sequence shown here is derived from an EMBL/GenBank/DDBJ whole genome shotgun (WGS) entry which is preliminary data.</text>
</comment>
<proteinExistence type="predicted"/>
<sequence length="1008" mass="115181">EFLQNYYITDPNEKYNIIRHLNTSANANNSLTFAFYYEGVDGVTVFNASTNLFNLEIGEIKTINTIQKYDPIVQDLHYANNITLLNGAFNISNDEIINSVMENDDQFLQVLGDSNSNNVSIDFKFNILENLDPSLWDVDDLNDWIFNLPNPSIYQIDFRISSNVSIPDPVNLTYAALEIYNGGNYAPFNSFNWLQFSDNKTFADIDENTKILPFDSYYSWYVMHLINVSDNHSLRVRLRFIGNGTFKGINVSIDEFTLNFHVQNAISSDVASKIGFGLNSNSLKPSDIHLKNFETNIPDNGLWEVNISDGIPTQGFYYFNVTSIWPEVYFDVSGNYTIEKSQNYNWDYLLSQNNPKILWNVSADIVYYSFYSNIDESRGLQFNVPSEWLLIEVYNSSSSPPTVSGGWYWMNQSDNIFKTITVYNISDGLWKIGMNSSMSILNMDYSATGEIKIDQAMIANASLPLYYGGEVNFEVYSESSSMIFSDYDILNETIFENSTYFEWNVLDTTLNTGKYYLKTYWVKYNQTHAFLSIDVAQINVSKWASNFTYDPLPETIRFGQEISLDLDFSCENSSISFEGFPVKFSIKYETLTQPFTKYIDINYETSLNYTVPDSFTGNLNITIEFDGDYRIDGYIEEFSLDIKEKLGVNIEFIITPDIQYLTGTYYFSVKVTDELGTPLESVELIFKLLDGQNIVVYEVATRSNEEGIASASLNLQNLGGGFTIQVSFAEKGIHASAEISSESLSVINEFTRFMESFIEYLPFIILGIAIISTFITVRYIMKSRKRRVWADDATVLDDLVKISYILIIDKEAGLSIYHKQISFEDIDSDLISGFLQAISAFKTEIKKSTTTTAKRPGFEMDYVDFKIVITDGEYVRVALVLEGTPSEKLKENQWLFTDQFEKRFAGVLQEFEGDITPFKQSDDLVEKYFNITLIYPLKLRKHYGVIKLKGLEKDLVEMAAEIQKERKVFFISSLLNLALAARKASRDEIISAILSLREKGLVVPVELD</sequence>
<organism evidence="2">
    <name type="scientific">marine sediment metagenome</name>
    <dbReference type="NCBI Taxonomy" id="412755"/>
    <lineage>
        <taxon>unclassified sequences</taxon>
        <taxon>metagenomes</taxon>
        <taxon>ecological metagenomes</taxon>
    </lineage>
</organism>
<protein>
    <submittedName>
        <fullName evidence="2">Uncharacterized protein</fullName>
    </submittedName>
</protein>
<accession>A0A0F9MB20</accession>
<evidence type="ECO:0000256" key="1">
    <source>
        <dbReference type="SAM" id="Phobius"/>
    </source>
</evidence>